<dbReference type="InterPro" id="IPR000182">
    <property type="entry name" value="GNAT_dom"/>
</dbReference>
<dbReference type="GeneID" id="93364948"/>
<dbReference type="GO" id="GO:0016747">
    <property type="term" value="F:acyltransferase activity, transferring groups other than amino-acyl groups"/>
    <property type="evidence" value="ECO:0007669"/>
    <property type="project" value="InterPro"/>
</dbReference>
<dbReference type="EMBL" id="ACNN01000007">
    <property type="protein sequence ID" value="EEN83412.1"/>
    <property type="molecule type" value="Genomic_DNA"/>
</dbReference>
<dbReference type="Proteomes" id="UP000004295">
    <property type="component" value="Unassembled WGS sequence"/>
</dbReference>
<dbReference type="InterPro" id="IPR016181">
    <property type="entry name" value="Acyl_CoA_acyltransferase"/>
</dbReference>
<gene>
    <name evidence="2" type="ORF">POREN0001_0594</name>
</gene>
<reference evidence="2 3" key="1">
    <citation type="submission" date="2009-04" db="EMBL/GenBank/DDBJ databases">
        <authorList>
            <person name="Sebastian Y."/>
            <person name="Madupu R."/>
            <person name="Durkin A.S."/>
            <person name="Torralba M."/>
            <person name="Methe B."/>
            <person name="Sutton G.G."/>
            <person name="Strausberg R.L."/>
            <person name="Nelson K.E."/>
        </authorList>
    </citation>
    <scope>NUCLEOTIDE SEQUENCE [LARGE SCALE GENOMIC DNA]</scope>
    <source>
        <strain evidence="3">ATCC 35406 / BCRC 14492 / JCM 8526 / NCTC 13058 / HG 370</strain>
    </source>
</reference>
<comment type="caution">
    <text evidence="2">The sequence shown here is derived from an EMBL/GenBank/DDBJ whole genome shotgun (WGS) entry which is preliminary data.</text>
</comment>
<sequence length="188" mass="21853">MGIVLIPFRWADDGDKLAFIYQLMEEAFPAAERRSRRDFEALLASEPRFLLHLIYRDEALVGFLSTWHLEGFYYGEHFAILPTERNRGIGREVLHLLKSGAASSIPLVFEIEPPLDEWSRRRLAFYESMGMQVLSRTYIQPSYGEDRPAIPLYLMGNEWAAKGQDSEHYAQELYRHVYCKTPGGEKIY</sequence>
<protein>
    <submittedName>
        <fullName evidence="2">Acetyltransferase, GNAT family</fullName>
    </submittedName>
</protein>
<dbReference type="STRING" id="553175.POREN0001_0594"/>
<accession>C3J8S4</accession>
<evidence type="ECO:0000259" key="1">
    <source>
        <dbReference type="PROSITE" id="PS51186"/>
    </source>
</evidence>
<dbReference type="Gene3D" id="3.40.630.30">
    <property type="match status" value="1"/>
</dbReference>
<proteinExistence type="predicted"/>
<dbReference type="eggNOG" id="COG0456">
    <property type="taxonomic scope" value="Bacteria"/>
</dbReference>
<organism evidence="2 3">
    <name type="scientific">Porphyromonas endodontalis (strain ATCC 35406 / DSM 24491 / JCM 8526 / CCUG 16442 / BCRC 14492 / NCTC 13058 / HG 370)</name>
    <name type="common">Bacteroides endodontalis</name>
    <dbReference type="NCBI Taxonomy" id="553175"/>
    <lineage>
        <taxon>Bacteria</taxon>
        <taxon>Pseudomonadati</taxon>
        <taxon>Bacteroidota</taxon>
        <taxon>Bacteroidia</taxon>
        <taxon>Bacteroidales</taxon>
        <taxon>Porphyromonadaceae</taxon>
        <taxon>Porphyromonas</taxon>
    </lineage>
</organism>
<name>C3J8S4_POREA</name>
<evidence type="ECO:0000313" key="2">
    <source>
        <dbReference type="EMBL" id="EEN83412.1"/>
    </source>
</evidence>
<feature type="domain" description="N-acetyltransferase" evidence="1">
    <location>
        <begin position="6"/>
        <end position="157"/>
    </location>
</feature>
<dbReference type="CDD" id="cd04301">
    <property type="entry name" value="NAT_SF"/>
    <property type="match status" value="1"/>
</dbReference>
<keyword evidence="2" id="KW-0808">Transferase</keyword>
<dbReference type="PROSITE" id="PS51186">
    <property type="entry name" value="GNAT"/>
    <property type="match status" value="1"/>
</dbReference>
<dbReference type="SUPFAM" id="SSF55729">
    <property type="entry name" value="Acyl-CoA N-acyltransferases (Nat)"/>
    <property type="match status" value="1"/>
</dbReference>
<evidence type="ECO:0000313" key="3">
    <source>
        <dbReference type="Proteomes" id="UP000004295"/>
    </source>
</evidence>
<dbReference type="RefSeq" id="WP_004332472.1">
    <property type="nucleotide sequence ID" value="NZ_ACNN01000007.1"/>
</dbReference>
<dbReference type="Pfam" id="PF00583">
    <property type="entry name" value="Acetyltransf_1"/>
    <property type="match status" value="1"/>
</dbReference>
<dbReference type="AlphaFoldDB" id="C3J8S4"/>
<keyword evidence="3" id="KW-1185">Reference proteome</keyword>